<evidence type="ECO:0000313" key="2">
    <source>
        <dbReference type="Proteomes" id="UP000006101"/>
    </source>
</evidence>
<keyword evidence="2" id="KW-1185">Reference proteome</keyword>
<organism evidence="1 2">
    <name type="scientific">Candidatus Nitrosopumilus koreensis AR1</name>
    <dbReference type="NCBI Taxonomy" id="1229908"/>
    <lineage>
        <taxon>Archaea</taxon>
        <taxon>Nitrososphaerota</taxon>
        <taxon>Nitrososphaeria</taxon>
        <taxon>Nitrosopumilales</taxon>
        <taxon>Nitrosopumilaceae</taxon>
        <taxon>Nitrosopumilus</taxon>
    </lineage>
</organism>
<dbReference type="HOGENOM" id="CLU_772970_0_0_2"/>
<dbReference type="RefSeq" id="WP_014962754.1">
    <property type="nucleotide sequence ID" value="NC_018655.1"/>
</dbReference>
<dbReference type="AlphaFoldDB" id="K0B604"/>
<dbReference type="GeneID" id="13725911"/>
<dbReference type="EMBL" id="CP003842">
    <property type="protein sequence ID" value="AFS80365.1"/>
    <property type="molecule type" value="Genomic_DNA"/>
</dbReference>
<dbReference type="Proteomes" id="UP000006101">
    <property type="component" value="Chromosome"/>
</dbReference>
<proteinExistence type="predicted"/>
<sequence length="310" mass="37554">MAFHFSYIQEKYEEFNEHGRRYLKWTNKEKTWHYKECSVTVFGLNDGAHIVIRRERSGKSKFKKSEYRLKLMMGFTITEVTINHTDSESVLEFTVLQSQDRHHRDLKDVRISSKNKEEIISLHQIIVEKINNPKNEDNIIFPNYSPTNSKILPVVYQPRVDAWENFLREINIIANGQNYQVTLAFEGEVLRKFFLVDPFYKLYRFLKFRRTIDIETFEIRQDQFYFDNIYSNDKTLFDDSTHNQKIIPIKYYFSDKNHPVVFINTSNHALAPHDNNHDFWKWEYIPWDEKTPLKSSEKSREDTEKFYRRF</sequence>
<evidence type="ECO:0000313" key="1">
    <source>
        <dbReference type="EMBL" id="AFS80365.1"/>
    </source>
</evidence>
<gene>
    <name evidence="1" type="ORF">NKOR_02335</name>
</gene>
<dbReference type="PATRIC" id="fig|1229908.8.peg.494"/>
<protein>
    <submittedName>
        <fullName evidence="1">Uncharacterized protein</fullName>
    </submittedName>
</protein>
<reference evidence="1 2" key="1">
    <citation type="journal article" date="2012" name="J. Bacteriol.">
        <title>Draft Genome Sequence of an Ammonia-Oxidizing Archaeon, "Candidatus Nitrosopumilus koreensis" AR1, from Marine Sediment.</title>
        <authorList>
            <person name="Park S.J."/>
            <person name="Kim J.G."/>
            <person name="Jung M.Y."/>
            <person name="Kim S.J."/>
            <person name="Cha I.T."/>
            <person name="Kwon K."/>
            <person name="Lee J.H."/>
            <person name="Rhee S.K."/>
        </authorList>
    </citation>
    <scope>NUCLEOTIDE SEQUENCE [LARGE SCALE GENOMIC DNA]</scope>
    <source>
        <strain evidence="1 2">AR1</strain>
    </source>
</reference>
<name>K0B604_9ARCH</name>
<dbReference type="KEGG" id="nkr:NKOR_02335"/>
<accession>K0B604</accession>